<dbReference type="RefSeq" id="WP_146797992.1">
    <property type="nucleotide sequence ID" value="NZ_BARC01000002.1"/>
</dbReference>
<gene>
    <name evidence="1" type="ORF">GWA01_22220</name>
</gene>
<evidence type="ECO:0000313" key="2">
    <source>
        <dbReference type="Proteomes" id="UP000321230"/>
    </source>
</evidence>
<comment type="caution">
    <text evidence="1">The sequence shown here is derived from an EMBL/GenBank/DDBJ whole genome shotgun (WGS) entry which is preliminary data.</text>
</comment>
<evidence type="ECO:0000313" key="1">
    <source>
        <dbReference type="EMBL" id="GEK94452.1"/>
    </source>
</evidence>
<name>A0A511B3W5_9PROT</name>
<keyword evidence="2" id="KW-1185">Reference proteome</keyword>
<protein>
    <submittedName>
        <fullName evidence="1">Uncharacterized protein</fullName>
    </submittedName>
</protein>
<dbReference type="EMBL" id="BJUZ01000003">
    <property type="protein sequence ID" value="GEK94452.1"/>
    <property type="molecule type" value="Genomic_DNA"/>
</dbReference>
<proteinExistence type="predicted"/>
<dbReference type="OrthoDB" id="7283421at2"/>
<dbReference type="Proteomes" id="UP000321230">
    <property type="component" value="Unassembled WGS sequence"/>
</dbReference>
<accession>A0A511B3W5</accession>
<dbReference type="AlphaFoldDB" id="A0A511B3W5"/>
<reference evidence="1 2" key="1">
    <citation type="submission" date="2019-07" db="EMBL/GenBank/DDBJ databases">
        <title>Whole genome shotgun sequence of Gluconobacter wancherniae NBRC 103581.</title>
        <authorList>
            <person name="Hosoyama A."/>
            <person name="Uohara A."/>
            <person name="Ohji S."/>
            <person name="Ichikawa N."/>
        </authorList>
    </citation>
    <scope>NUCLEOTIDE SEQUENCE [LARGE SCALE GENOMIC DNA]</scope>
    <source>
        <strain evidence="1 2">NBRC 103581</strain>
    </source>
</reference>
<sequence>MNLTSPSTRLWIMDWHGWMLDHDPVSDSYARSPFRPGYYPGLSFIAPADFSLPCPLVAEKSISMPRALPQLTMIETPRSPLVALSRQKPESLVTCAPVPGARGEVHFNATVLNDWEMFLPMTGNMVRGLGILMEASASTMSYADGTPCDQLVVRSAMTAQTGTFRFSLAAHHDQIEGVSLLGNGETLTLHLTSVDGETSHNLTVKRAA</sequence>
<organism evidence="1 2">
    <name type="scientific">Gluconobacter wancherniae NBRC 103581</name>
    <dbReference type="NCBI Taxonomy" id="656744"/>
    <lineage>
        <taxon>Bacteria</taxon>
        <taxon>Pseudomonadati</taxon>
        <taxon>Pseudomonadota</taxon>
        <taxon>Alphaproteobacteria</taxon>
        <taxon>Acetobacterales</taxon>
        <taxon>Acetobacteraceae</taxon>
        <taxon>Gluconobacter</taxon>
    </lineage>
</organism>